<feature type="signal peptide" evidence="13">
    <location>
        <begin position="1"/>
        <end position="24"/>
    </location>
</feature>
<feature type="compositionally biased region" description="Basic and acidic residues" evidence="11">
    <location>
        <begin position="300"/>
        <end position="311"/>
    </location>
</feature>
<feature type="compositionally biased region" description="Low complexity" evidence="11">
    <location>
        <begin position="690"/>
        <end position="722"/>
    </location>
</feature>
<evidence type="ECO:0000256" key="7">
    <source>
        <dbReference type="ARBA" id="ARBA00022833"/>
    </source>
</evidence>
<feature type="region of interest" description="Disordered" evidence="11">
    <location>
        <begin position="163"/>
        <end position="207"/>
    </location>
</feature>
<keyword evidence="13" id="KW-0732">Signal</keyword>
<feature type="domain" description="RING-type" evidence="14">
    <location>
        <begin position="735"/>
        <end position="778"/>
    </location>
</feature>
<dbReference type="STRING" id="1658172.A0A1B7P200"/>
<evidence type="ECO:0000256" key="10">
    <source>
        <dbReference type="PROSITE-ProRule" id="PRU00175"/>
    </source>
</evidence>
<dbReference type="PANTHER" id="PTHR47168">
    <property type="entry name" value="RING ZINC FINGER DOMAIN SUPERFAMILY PROTEIN-RELATED"/>
    <property type="match status" value="1"/>
</dbReference>
<dbReference type="InterPro" id="IPR046450">
    <property type="entry name" value="PA_dom_sf"/>
</dbReference>
<evidence type="ECO:0000256" key="1">
    <source>
        <dbReference type="ARBA" id="ARBA00000900"/>
    </source>
</evidence>
<comment type="catalytic activity">
    <reaction evidence="1">
        <text>S-ubiquitinyl-[E2 ubiquitin-conjugating enzyme]-L-cysteine + [acceptor protein]-L-lysine = [E2 ubiquitin-conjugating enzyme]-L-cysteine + N(6)-ubiquitinyl-[acceptor protein]-L-lysine.</text>
        <dbReference type="EC" id="2.3.2.27"/>
    </reaction>
</comment>
<accession>A0A1B7P200</accession>
<comment type="caution">
    <text evidence="15">The sequence shown here is derived from an EMBL/GenBank/DDBJ whole genome shotgun (WGS) entry which is preliminary data.</text>
</comment>
<keyword evidence="4 12" id="KW-0812">Transmembrane</keyword>
<feature type="compositionally biased region" description="Low complexity" evidence="11">
    <location>
        <begin position="660"/>
        <end position="682"/>
    </location>
</feature>
<keyword evidence="6 10" id="KW-0863">Zinc-finger</keyword>
<dbReference type="GO" id="GO:0016020">
    <property type="term" value="C:membrane"/>
    <property type="evidence" value="ECO:0007669"/>
    <property type="project" value="UniProtKB-SubCell"/>
</dbReference>
<dbReference type="FunFam" id="3.30.40.10:FF:000364">
    <property type="entry name" value="Protease-associated PA domain protein"/>
    <property type="match status" value="1"/>
</dbReference>
<evidence type="ECO:0000256" key="9">
    <source>
        <dbReference type="ARBA" id="ARBA00023136"/>
    </source>
</evidence>
<evidence type="ECO:0000256" key="13">
    <source>
        <dbReference type="SAM" id="SignalP"/>
    </source>
</evidence>
<feature type="region of interest" description="Disordered" evidence="11">
    <location>
        <begin position="650"/>
        <end position="723"/>
    </location>
</feature>
<feature type="compositionally biased region" description="Basic and acidic residues" evidence="11">
    <location>
        <begin position="794"/>
        <end position="811"/>
    </location>
</feature>
<feature type="compositionally biased region" description="Basic and acidic residues" evidence="11">
    <location>
        <begin position="573"/>
        <end position="584"/>
    </location>
</feature>
<evidence type="ECO:0000259" key="14">
    <source>
        <dbReference type="PROSITE" id="PS50089"/>
    </source>
</evidence>
<feature type="compositionally biased region" description="Polar residues" evidence="11">
    <location>
        <begin position="406"/>
        <end position="427"/>
    </location>
</feature>
<evidence type="ECO:0000256" key="5">
    <source>
        <dbReference type="ARBA" id="ARBA00022723"/>
    </source>
</evidence>
<feature type="region of interest" description="Disordered" evidence="11">
    <location>
        <begin position="395"/>
        <end position="584"/>
    </location>
</feature>
<keyword evidence="5" id="KW-0479">Metal-binding</keyword>
<comment type="subcellular location">
    <subcellularLocation>
        <location evidence="2">Membrane</location>
        <topology evidence="2">Single-pass membrane protein</topology>
    </subcellularLocation>
</comment>
<feature type="compositionally biased region" description="Polar residues" evidence="11">
    <location>
        <begin position="515"/>
        <end position="539"/>
    </location>
</feature>
<dbReference type="SMART" id="SM00184">
    <property type="entry name" value="RING"/>
    <property type="match status" value="1"/>
</dbReference>
<protein>
    <recommendedName>
        <fullName evidence="3">RING-type E3 ubiquitin transferase</fullName>
        <ecNumber evidence="3">2.3.2.27</ecNumber>
    </recommendedName>
</protein>
<keyword evidence="7" id="KW-0862">Zinc</keyword>
<evidence type="ECO:0000256" key="11">
    <source>
        <dbReference type="SAM" id="MobiDB-lite"/>
    </source>
</evidence>
<feature type="chain" id="PRO_5008598365" description="RING-type E3 ubiquitin transferase" evidence="13">
    <location>
        <begin position="25"/>
        <end position="883"/>
    </location>
</feature>
<feature type="compositionally biased region" description="Polar residues" evidence="11">
    <location>
        <begin position="837"/>
        <end position="848"/>
    </location>
</feature>
<gene>
    <name evidence="15" type="ORF">ACJ72_02585</name>
</gene>
<dbReference type="AlphaFoldDB" id="A0A1B7P200"/>
<evidence type="ECO:0000256" key="8">
    <source>
        <dbReference type="ARBA" id="ARBA00022989"/>
    </source>
</evidence>
<dbReference type="PROSITE" id="PS50089">
    <property type="entry name" value="ZF_RING_2"/>
    <property type="match status" value="1"/>
</dbReference>
<sequence length="883" mass="94210">MRPPRLLLLLACFIFLPILLTTLSLLTAHPQHGSTSKSSVSGGAGHFRSLFSFHAPTSLFPPSAMISLTDDNSTFFLARPAAFGPALPSHGLSGQLWIGSGFGDDALRKGGISTGAEGELGCSDVPGWEESDKNQNGDAGLGQGTDKLTAGIKLKKSATKATEALRKRGDEHAPDLIRFGDKDDGTDDHLHHPLPESGPPGTPNTLKGKELAHADIQSLQESAEIRGKIVLLSRGGCGFLEKVKWVQRRGGIALVVGDHTRGGGLVTMYARGDTSNVTIPAIFTSHTTAHLLSSLIPPETKSDPKSSEDPARAASGDKLMKILDDGKFATATRAASNPTSTANSESSQPKTGFLQSLLSAIGLGRDNAYPWHLQEDSRRPPSSGNIDWVMLDEFDDEETSQKSKKPAQNNKGKASGNDLSDSPQGNNDDFVIGVQDWRDPDLLATDKTSPAPQSSPNPKSTGSKQKDGRAGGHNGDSNTGPGGNRLKGGSITPGSGEYTLQDKSTNGKGRGGGSNTPSAVSDSRLGNSKQDSHWWSNSFGWGRGSDDRKLSTSSDGKAGNKDVQGPATPLKKSPKEGGKHPEHEGLWVTLTPTSMSTSPFFDTLLVLVVSPLITLTVVYALLLLRSRIRRRRWRAPKAVVDRLPVRTYHTIPPVSQSSGSPQTATSPEASSPSSPLLSNSRARSPRPRPRSQTTAGIVAASSHDAANDSSSTNVEKSSSSASLWRRRYTGRQVECVVCLEEYIDGQSRVMSLPCGHEFHAECITPWLTTRRRTCPICKGDVVRSMDGRSQAPEVPERMSEGTHTRMAETHNDSPSAAVPVPDAPDDIDSDLERGDDSTTSLLGRSENPNSRSNWSNLASLSLSALSGDSVWHQSRTPQSDRSR</sequence>
<evidence type="ECO:0000256" key="12">
    <source>
        <dbReference type="SAM" id="Phobius"/>
    </source>
</evidence>
<dbReference type="EC" id="2.3.2.27" evidence="3"/>
<dbReference type="SUPFAM" id="SSF52025">
    <property type="entry name" value="PA domain"/>
    <property type="match status" value="1"/>
</dbReference>
<dbReference type="EMBL" id="LGUA01000221">
    <property type="protein sequence ID" value="OAX83055.1"/>
    <property type="molecule type" value="Genomic_DNA"/>
</dbReference>
<dbReference type="GO" id="GO:0061630">
    <property type="term" value="F:ubiquitin protein ligase activity"/>
    <property type="evidence" value="ECO:0007669"/>
    <property type="project" value="UniProtKB-EC"/>
</dbReference>
<evidence type="ECO:0000256" key="2">
    <source>
        <dbReference type="ARBA" id="ARBA00004167"/>
    </source>
</evidence>
<feature type="region of interest" description="Disordered" evidence="11">
    <location>
        <begin position="785"/>
        <end position="854"/>
    </location>
</feature>
<feature type="compositionally biased region" description="Basic and acidic residues" evidence="11">
    <location>
        <begin position="163"/>
        <end position="194"/>
    </location>
</feature>
<evidence type="ECO:0000256" key="3">
    <source>
        <dbReference type="ARBA" id="ARBA00012483"/>
    </source>
</evidence>
<evidence type="ECO:0000256" key="4">
    <source>
        <dbReference type="ARBA" id="ARBA00022692"/>
    </source>
</evidence>
<keyword evidence="8 12" id="KW-1133">Transmembrane helix</keyword>
<evidence type="ECO:0000256" key="6">
    <source>
        <dbReference type="ARBA" id="ARBA00022771"/>
    </source>
</evidence>
<dbReference type="PANTHER" id="PTHR47168:SF1">
    <property type="entry name" value="OS02G0798600 PROTEIN"/>
    <property type="match status" value="1"/>
</dbReference>
<dbReference type="InterPro" id="IPR051653">
    <property type="entry name" value="E3_ligase_sorting_rcpt"/>
</dbReference>
<keyword evidence="9 12" id="KW-0472">Membrane</keyword>
<keyword evidence="16" id="KW-1185">Reference proteome</keyword>
<proteinExistence type="predicted"/>
<dbReference type="Pfam" id="PF13639">
    <property type="entry name" value="zf-RING_2"/>
    <property type="match status" value="1"/>
</dbReference>
<dbReference type="InterPro" id="IPR003137">
    <property type="entry name" value="PA_domain"/>
</dbReference>
<dbReference type="Gene3D" id="3.50.30.30">
    <property type="match status" value="1"/>
</dbReference>
<organism evidence="15 16">
    <name type="scientific">Emergomyces africanus</name>
    <dbReference type="NCBI Taxonomy" id="1955775"/>
    <lineage>
        <taxon>Eukaryota</taxon>
        <taxon>Fungi</taxon>
        <taxon>Dikarya</taxon>
        <taxon>Ascomycota</taxon>
        <taxon>Pezizomycotina</taxon>
        <taxon>Eurotiomycetes</taxon>
        <taxon>Eurotiomycetidae</taxon>
        <taxon>Onygenales</taxon>
        <taxon>Ajellomycetaceae</taxon>
        <taxon>Emergomyces</taxon>
    </lineage>
</organism>
<feature type="compositionally biased region" description="Polar residues" evidence="11">
    <location>
        <begin position="446"/>
        <end position="463"/>
    </location>
</feature>
<dbReference type="SUPFAM" id="SSF57850">
    <property type="entry name" value="RING/U-box"/>
    <property type="match status" value="1"/>
</dbReference>
<name>A0A1B7P200_9EURO</name>
<feature type="transmembrane region" description="Helical" evidence="12">
    <location>
        <begin position="604"/>
        <end position="624"/>
    </location>
</feature>
<dbReference type="OrthoDB" id="5357315at2759"/>
<dbReference type="CDD" id="cd16454">
    <property type="entry name" value="RING-H2_PA-TM-RING"/>
    <property type="match status" value="1"/>
</dbReference>
<dbReference type="Proteomes" id="UP000091918">
    <property type="component" value="Unassembled WGS sequence"/>
</dbReference>
<dbReference type="InterPro" id="IPR013083">
    <property type="entry name" value="Znf_RING/FYVE/PHD"/>
</dbReference>
<evidence type="ECO:0000313" key="16">
    <source>
        <dbReference type="Proteomes" id="UP000091918"/>
    </source>
</evidence>
<dbReference type="Pfam" id="PF02225">
    <property type="entry name" value="PA"/>
    <property type="match status" value="1"/>
</dbReference>
<feature type="region of interest" description="Disordered" evidence="11">
    <location>
        <begin position="296"/>
        <end position="317"/>
    </location>
</feature>
<dbReference type="InterPro" id="IPR001841">
    <property type="entry name" value="Znf_RING"/>
</dbReference>
<dbReference type="GO" id="GO:0008270">
    <property type="term" value="F:zinc ion binding"/>
    <property type="evidence" value="ECO:0007669"/>
    <property type="project" value="UniProtKB-KW"/>
</dbReference>
<dbReference type="Gene3D" id="3.30.40.10">
    <property type="entry name" value="Zinc/RING finger domain, C3HC4 (zinc finger)"/>
    <property type="match status" value="1"/>
</dbReference>
<dbReference type="CDD" id="cd04813">
    <property type="entry name" value="PA_1"/>
    <property type="match status" value="1"/>
</dbReference>
<evidence type="ECO:0000313" key="15">
    <source>
        <dbReference type="EMBL" id="OAX83055.1"/>
    </source>
</evidence>
<reference evidence="15 16" key="1">
    <citation type="submission" date="2015-07" db="EMBL/GenBank/DDBJ databases">
        <title>Emmonsia species relationships and genome sequence.</title>
        <authorList>
            <person name="Cuomo C.A."/>
            <person name="Schwartz I.S."/>
            <person name="Kenyon C."/>
            <person name="de Hoog G.S."/>
            <person name="Govender N.P."/>
            <person name="Botha A."/>
            <person name="Moreno L."/>
            <person name="de Vries M."/>
            <person name="Munoz J.F."/>
            <person name="Stielow J.B."/>
        </authorList>
    </citation>
    <scope>NUCLEOTIDE SEQUENCE [LARGE SCALE GENOMIC DNA]</scope>
    <source>
        <strain evidence="15 16">CBS 136260</strain>
    </source>
</reference>